<dbReference type="AlphaFoldDB" id="A0A556TL12"/>
<comment type="similarity">
    <text evidence="1">Belongs to the TALE/MEIS homeobox family.</text>
</comment>
<keyword evidence="2 5" id="KW-0238">DNA-binding</keyword>
<organism evidence="8 9">
    <name type="scientific">Bagarius yarrelli</name>
    <name type="common">Goonch</name>
    <name type="synonym">Bagrus yarrelli</name>
    <dbReference type="NCBI Taxonomy" id="175774"/>
    <lineage>
        <taxon>Eukaryota</taxon>
        <taxon>Metazoa</taxon>
        <taxon>Chordata</taxon>
        <taxon>Craniata</taxon>
        <taxon>Vertebrata</taxon>
        <taxon>Euteleostomi</taxon>
        <taxon>Actinopterygii</taxon>
        <taxon>Neopterygii</taxon>
        <taxon>Teleostei</taxon>
        <taxon>Ostariophysi</taxon>
        <taxon>Siluriformes</taxon>
        <taxon>Sisoridae</taxon>
        <taxon>Sisorinae</taxon>
        <taxon>Bagarius</taxon>
    </lineage>
</organism>
<dbReference type="InterPro" id="IPR001356">
    <property type="entry name" value="HD"/>
</dbReference>
<dbReference type="GO" id="GO:0003677">
    <property type="term" value="F:DNA binding"/>
    <property type="evidence" value="ECO:0007669"/>
    <property type="project" value="UniProtKB-UniRule"/>
</dbReference>
<dbReference type="OrthoDB" id="10056939at2759"/>
<dbReference type="Pfam" id="PF05920">
    <property type="entry name" value="Homeobox_KN"/>
    <property type="match status" value="1"/>
</dbReference>
<feature type="region of interest" description="Disordered" evidence="6">
    <location>
        <begin position="243"/>
        <end position="333"/>
    </location>
</feature>
<dbReference type="CDD" id="cd00086">
    <property type="entry name" value="homeodomain"/>
    <property type="match status" value="1"/>
</dbReference>
<dbReference type="InterPro" id="IPR009057">
    <property type="entry name" value="Homeodomain-like_sf"/>
</dbReference>
<feature type="region of interest" description="Disordered" evidence="6">
    <location>
        <begin position="40"/>
        <end position="66"/>
    </location>
</feature>
<dbReference type="InterPro" id="IPR032453">
    <property type="entry name" value="PKNOX/Meis_N"/>
</dbReference>
<dbReference type="InterPro" id="IPR050224">
    <property type="entry name" value="TALE_homeobox"/>
</dbReference>
<dbReference type="FunFam" id="1.10.10.60:FF:000004">
    <property type="entry name" value="Meis2 homeobox isoform 2c"/>
    <property type="match status" value="1"/>
</dbReference>
<dbReference type="GO" id="GO:0005634">
    <property type="term" value="C:nucleus"/>
    <property type="evidence" value="ECO:0007669"/>
    <property type="project" value="UniProtKB-SubCell"/>
</dbReference>
<evidence type="ECO:0000256" key="6">
    <source>
        <dbReference type="SAM" id="MobiDB-lite"/>
    </source>
</evidence>
<keyword evidence="9" id="KW-1185">Reference proteome</keyword>
<gene>
    <name evidence="8" type="ORF">Baya_1400</name>
</gene>
<sequence length="486" mass="52278">MLLGTLEPLTIKTAPEEVFLLTALGAPKAGLGVSADSLLRCPPPPPLTPPPPPLSSSSSFSSPPPPLATPHPLHLLMAQRYEDLVHYGGDGLGIPASAVYGEPHPAARAVHTVHGGPGPAAALHAHHYSLASAAGVGSAVNDALKRDKDAIYGHPLFPLLALVFEKCELATCTPRESGLAADVCSSASFDEDITVFSKQIRTEKPYFAPNPDLDNLVHELCDNFCHRYISCLKGKMPMDLVVDEREGSSKSDSEEFSRNSGGPADQMCWREDDSVSVHSTEGPAPCGGRSSSLNGDNSSEHGDLLDHGAASPSTGDDDETDKDRRNNKKRGIFPKVATNIMRAWLFQHLTHPYPSEEQKKQLAQDTGLTILQVNNWFINARRRIVQPMIDQSNRAVGHGGPYTPDNQPMGGYMLDGQAHMAARAPAPKMATRQRYKSQKPDKLPLRGLRNASASLPPQRLLQQAVIAVLFKMAAPAGVWKGLGHQS</sequence>
<feature type="compositionally biased region" description="Basic and acidic residues" evidence="6">
    <location>
        <begin position="243"/>
        <end position="257"/>
    </location>
</feature>
<feature type="DNA-binding region" description="Homeobox" evidence="5">
    <location>
        <begin position="326"/>
        <end position="388"/>
    </location>
</feature>
<keyword evidence="3 5" id="KW-0371">Homeobox</keyword>
<dbReference type="Pfam" id="PF16493">
    <property type="entry name" value="Meis_PKNOX_N"/>
    <property type="match status" value="2"/>
</dbReference>
<dbReference type="GO" id="GO:0006355">
    <property type="term" value="P:regulation of DNA-templated transcription"/>
    <property type="evidence" value="ECO:0007669"/>
    <property type="project" value="InterPro"/>
</dbReference>
<evidence type="ECO:0000259" key="7">
    <source>
        <dbReference type="PROSITE" id="PS50071"/>
    </source>
</evidence>
<evidence type="ECO:0000256" key="4">
    <source>
        <dbReference type="ARBA" id="ARBA00023242"/>
    </source>
</evidence>
<keyword evidence="4 5" id="KW-0539">Nucleus</keyword>
<accession>A0A556TL12</accession>
<dbReference type="Gene3D" id="1.10.10.60">
    <property type="entry name" value="Homeodomain-like"/>
    <property type="match status" value="1"/>
</dbReference>
<proteinExistence type="inferred from homology"/>
<evidence type="ECO:0000313" key="9">
    <source>
        <dbReference type="Proteomes" id="UP000319801"/>
    </source>
</evidence>
<dbReference type="EMBL" id="VCAZ01000004">
    <property type="protein sequence ID" value="TSK18020.1"/>
    <property type="molecule type" value="Genomic_DNA"/>
</dbReference>
<feature type="compositionally biased region" description="Pro residues" evidence="6">
    <location>
        <begin position="41"/>
        <end position="54"/>
    </location>
</feature>
<dbReference type="SMART" id="SM00389">
    <property type="entry name" value="HOX"/>
    <property type="match status" value="1"/>
</dbReference>
<comment type="subcellular location">
    <subcellularLocation>
        <location evidence="5">Nucleus</location>
    </subcellularLocation>
</comment>
<evidence type="ECO:0000256" key="2">
    <source>
        <dbReference type="ARBA" id="ARBA00023125"/>
    </source>
</evidence>
<evidence type="ECO:0000256" key="1">
    <source>
        <dbReference type="ARBA" id="ARBA00009661"/>
    </source>
</evidence>
<dbReference type="Proteomes" id="UP000319801">
    <property type="component" value="Unassembled WGS sequence"/>
</dbReference>
<evidence type="ECO:0000256" key="5">
    <source>
        <dbReference type="PROSITE-ProRule" id="PRU00108"/>
    </source>
</evidence>
<dbReference type="PANTHER" id="PTHR11850">
    <property type="entry name" value="HOMEOBOX PROTEIN TRANSCRIPTION FACTORS"/>
    <property type="match status" value="1"/>
</dbReference>
<feature type="region of interest" description="Disordered" evidence="6">
    <location>
        <begin position="423"/>
        <end position="444"/>
    </location>
</feature>
<reference evidence="8 9" key="1">
    <citation type="journal article" date="2019" name="Genome Biol. Evol.">
        <title>Whole-Genome Sequencing of the Giant Devil Catfish, Bagarius yarrelli.</title>
        <authorList>
            <person name="Jiang W."/>
            <person name="Lv Y."/>
            <person name="Cheng L."/>
            <person name="Yang K."/>
            <person name="Chao B."/>
            <person name="Wang X."/>
            <person name="Li Y."/>
            <person name="Pan X."/>
            <person name="You X."/>
            <person name="Zhang Y."/>
            <person name="Yang J."/>
            <person name="Li J."/>
            <person name="Zhang X."/>
            <person name="Liu S."/>
            <person name="Sun C."/>
            <person name="Yang J."/>
            <person name="Shi Q."/>
        </authorList>
    </citation>
    <scope>NUCLEOTIDE SEQUENCE [LARGE SCALE GENOMIC DNA]</scope>
    <source>
        <strain evidence="8">JWS20170419001</strain>
        <tissue evidence="8">Muscle</tissue>
    </source>
</reference>
<protein>
    <submittedName>
        <fullName evidence="8">Homeobox protein Meis1</fullName>
    </submittedName>
</protein>
<evidence type="ECO:0000256" key="3">
    <source>
        <dbReference type="ARBA" id="ARBA00023155"/>
    </source>
</evidence>
<evidence type="ECO:0000313" key="8">
    <source>
        <dbReference type="EMBL" id="TSK18020.1"/>
    </source>
</evidence>
<feature type="domain" description="Homeobox" evidence="7">
    <location>
        <begin position="324"/>
        <end position="387"/>
    </location>
</feature>
<dbReference type="SUPFAM" id="SSF46689">
    <property type="entry name" value="Homeodomain-like"/>
    <property type="match status" value="1"/>
</dbReference>
<dbReference type="InterPro" id="IPR008422">
    <property type="entry name" value="KN_HD"/>
</dbReference>
<comment type="caution">
    <text evidence="8">The sequence shown here is derived from an EMBL/GenBank/DDBJ whole genome shotgun (WGS) entry which is preliminary data.</text>
</comment>
<name>A0A556TL12_BAGYA</name>
<dbReference type="PROSITE" id="PS50071">
    <property type="entry name" value="HOMEOBOX_2"/>
    <property type="match status" value="1"/>
</dbReference>